<dbReference type="GO" id="GO:0008270">
    <property type="term" value="F:zinc ion binding"/>
    <property type="evidence" value="ECO:0007669"/>
    <property type="project" value="UniProtKB-KW"/>
</dbReference>
<evidence type="ECO:0000256" key="2">
    <source>
        <dbReference type="ARBA" id="ARBA00004718"/>
    </source>
</evidence>
<dbReference type="PROSITE" id="PS51044">
    <property type="entry name" value="ZF_SP_RING"/>
    <property type="match status" value="1"/>
</dbReference>
<feature type="region of interest" description="Disordered" evidence="11">
    <location>
        <begin position="730"/>
        <end position="763"/>
    </location>
</feature>
<keyword evidence="8" id="KW-0862">Zinc</keyword>
<dbReference type="InterPro" id="IPR001965">
    <property type="entry name" value="Znf_PHD"/>
</dbReference>
<feature type="compositionally biased region" description="Basic and acidic residues" evidence="11">
    <location>
        <begin position="816"/>
        <end position="825"/>
    </location>
</feature>
<keyword evidence="7" id="KW-0833">Ubl conjugation pathway</keyword>
<organism evidence="14 15">
    <name type="scientific">Prunus armeniaca</name>
    <name type="common">Apricot</name>
    <name type="synonym">Armeniaca vulgaris</name>
    <dbReference type="NCBI Taxonomy" id="36596"/>
    <lineage>
        <taxon>Eukaryota</taxon>
        <taxon>Viridiplantae</taxon>
        <taxon>Streptophyta</taxon>
        <taxon>Embryophyta</taxon>
        <taxon>Tracheophyta</taxon>
        <taxon>Spermatophyta</taxon>
        <taxon>Magnoliopsida</taxon>
        <taxon>eudicotyledons</taxon>
        <taxon>Gunneridae</taxon>
        <taxon>Pentapetalae</taxon>
        <taxon>rosids</taxon>
        <taxon>fabids</taxon>
        <taxon>Rosales</taxon>
        <taxon>Rosaceae</taxon>
        <taxon>Amygdaloideae</taxon>
        <taxon>Amygdaleae</taxon>
        <taxon>Prunus</taxon>
    </lineage>
</organism>
<dbReference type="GO" id="GO:0005634">
    <property type="term" value="C:nucleus"/>
    <property type="evidence" value="ECO:0007669"/>
    <property type="project" value="UniProtKB-SubCell"/>
</dbReference>
<reference evidence="15" key="1">
    <citation type="journal article" date="2020" name="Genome Biol.">
        <title>Gamete binning: chromosome-level and haplotype-resolved genome assembly enabled by high-throughput single-cell sequencing of gamete genomes.</title>
        <authorList>
            <person name="Campoy J.A."/>
            <person name="Sun H."/>
            <person name="Goel M."/>
            <person name="Jiao W.-B."/>
            <person name="Folz-Donahue K."/>
            <person name="Wang N."/>
            <person name="Rubio M."/>
            <person name="Liu C."/>
            <person name="Kukat C."/>
            <person name="Ruiz D."/>
            <person name="Huettel B."/>
            <person name="Schneeberger K."/>
        </authorList>
    </citation>
    <scope>NUCLEOTIDE SEQUENCE [LARGE SCALE GENOMIC DNA]</scope>
    <source>
        <strain evidence="15">cv. Rojo Pasion</strain>
    </source>
</reference>
<dbReference type="InterPro" id="IPR003034">
    <property type="entry name" value="SAP_dom"/>
</dbReference>
<feature type="compositionally biased region" description="Polar residues" evidence="11">
    <location>
        <begin position="80"/>
        <end position="97"/>
    </location>
</feature>
<dbReference type="Pfam" id="PF02037">
    <property type="entry name" value="SAP"/>
    <property type="match status" value="1"/>
</dbReference>
<evidence type="ECO:0000256" key="7">
    <source>
        <dbReference type="ARBA" id="ARBA00022786"/>
    </source>
</evidence>
<evidence type="ECO:0000313" key="14">
    <source>
        <dbReference type="EMBL" id="CAB4300973.1"/>
    </source>
</evidence>
<sequence>MDLVAHCKGKLVSFRIKELKDVLTQLGLPKQGRKQDLVERILALVSGEETSNTRHLSKEKFIEKKEVAEIINEAYRKMQVTPSTDSASKEQSGSDTCSVKPKKEVKNFSDTNAKICCPCGSSLSTEAMIQCVDPRCQVQQHVRCVIMPEKTTDCNLPVQPLFYCEMCRLKRADPFWVTEVDLLSPVKLVASNIPIDGANPTQNVEKTFQLSRANKDLLQDNEYDVQAWCMLLNDSVPFRMQWPQFADLQVNGMSVRTVNRPEHQLLGANGRDDGALITLCLVYGINKISLSGCDKRAFCFGVRLVKRRTVQQMLKESYKSGLHLISPTAFLLYPTYPQGSQLDPKEEDGELFEDALARVCRCIGGGPAKAPEDSDSDLEVISDSVSVNLRCPMSGCRMKVAGRFKPCVHMGCFDLETFVELNQRSRKWQCPVCLKNYSLEDIIIDRYFNRITMMMLKCGEDITEINVKPDGSWSAKTKGEFNDLAQWHSPDGSLCAGMNLETSRQFKLESCTNEHSGFMHNPCGVTEVSGHQHGPLEEEFEVCSQNVITMSSSATGSGRDDEGMNQNCNVSANDDNEINSASRNFDPRFAIMNGGSAQAGNADIIILSDSEEEDVHLVSPGTVYNTLPVGGSGCSLSVPPGFSGSYAQDPSLKVCASSSLGLFNETGNDIGMSQYQYPSGTEADPGFQLFGTDSDISDAFIDLEQTEVAHSAPTNGNTLVLEEILNPSRQDGSLQNFLPTQPSGLLEQSDSGQHPDSNGINTEDWMSLRLGSIGEIVPNDIEACTESAKTNELRLRNQSGSDKVALVKGLNNGARSKRENSRKFSDGPFSFPRQPRRSKHLHFCKFKVSAMCKAD</sequence>
<feature type="region of interest" description="Disordered" evidence="11">
    <location>
        <begin position="813"/>
        <end position="835"/>
    </location>
</feature>
<dbReference type="PANTHER" id="PTHR10782:SF102">
    <property type="entry name" value="E3 SUMO-PROTEIN LIGASE SIZ1"/>
    <property type="match status" value="1"/>
</dbReference>
<keyword evidence="5" id="KW-0479">Metal-binding</keyword>
<dbReference type="SMART" id="SM00513">
    <property type="entry name" value="SAP"/>
    <property type="match status" value="1"/>
</dbReference>
<dbReference type="CDD" id="cd16792">
    <property type="entry name" value="SP-RING_Siz-like"/>
    <property type="match status" value="1"/>
</dbReference>
<keyword evidence="4" id="KW-0808">Transferase</keyword>
<comment type="pathway">
    <text evidence="2">Protein modification; protein sumoylation.</text>
</comment>
<keyword evidence="9" id="KW-0539">Nucleus</keyword>
<evidence type="ECO:0000256" key="11">
    <source>
        <dbReference type="SAM" id="MobiDB-lite"/>
    </source>
</evidence>
<evidence type="ECO:0000256" key="1">
    <source>
        <dbReference type="ARBA" id="ARBA00004123"/>
    </source>
</evidence>
<dbReference type="InterPro" id="IPR031141">
    <property type="entry name" value="SIZ1/2_SP-RING"/>
</dbReference>
<dbReference type="InterPro" id="IPR013083">
    <property type="entry name" value="Znf_RING/FYVE/PHD"/>
</dbReference>
<dbReference type="GO" id="GO:0016925">
    <property type="term" value="P:protein sumoylation"/>
    <property type="evidence" value="ECO:0007669"/>
    <property type="project" value="UniProtKB-UniPathway"/>
</dbReference>
<evidence type="ECO:0000313" key="15">
    <source>
        <dbReference type="Proteomes" id="UP000507245"/>
    </source>
</evidence>
<feature type="region of interest" description="Disordered" evidence="11">
    <location>
        <begin position="79"/>
        <end position="100"/>
    </location>
</feature>
<evidence type="ECO:0000256" key="8">
    <source>
        <dbReference type="ARBA" id="ARBA00022833"/>
    </source>
</evidence>
<feature type="domain" description="SAP" evidence="12">
    <location>
        <begin position="11"/>
        <end position="45"/>
    </location>
</feature>
<comment type="subcellular location">
    <subcellularLocation>
        <location evidence="1">Nucleus</location>
    </subcellularLocation>
</comment>
<accession>A0A6J5WKT1</accession>
<feature type="domain" description="SP-RING-type" evidence="13">
    <location>
        <begin position="374"/>
        <end position="457"/>
    </location>
</feature>
<evidence type="ECO:0000256" key="10">
    <source>
        <dbReference type="PROSITE-ProRule" id="PRU00452"/>
    </source>
</evidence>
<dbReference type="UniPathway" id="UPA00886"/>
<dbReference type="PANTHER" id="PTHR10782">
    <property type="entry name" value="ZINC FINGER MIZ DOMAIN-CONTAINING PROTEIN"/>
    <property type="match status" value="1"/>
</dbReference>
<evidence type="ECO:0000256" key="9">
    <source>
        <dbReference type="ARBA" id="ARBA00023242"/>
    </source>
</evidence>
<keyword evidence="15" id="KW-1185">Reference proteome</keyword>
<proteinExistence type="inferred from homology"/>
<dbReference type="Gene3D" id="3.30.40.10">
    <property type="entry name" value="Zinc/RING finger domain, C3HC4 (zinc finger)"/>
    <property type="match status" value="2"/>
</dbReference>
<evidence type="ECO:0000256" key="4">
    <source>
        <dbReference type="ARBA" id="ARBA00022679"/>
    </source>
</evidence>
<evidence type="ECO:0000256" key="6">
    <source>
        <dbReference type="ARBA" id="ARBA00022771"/>
    </source>
</evidence>
<dbReference type="Proteomes" id="UP000507245">
    <property type="component" value="Unassembled WGS sequence"/>
</dbReference>
<gene>
    <name evidence="14" type="ORF">ORAREDHAP_LOCUS16303</name>
</gene>
<evidence type="ECO:0000259" key="13">
    <source>
        <dbReference type="PROSITE" id="PS51044"/>
    </source>
</evidence>
<dbReference type="GO" id="GO:0061665">
    <property type="term" value="F:SUMO ligase activity"/>
    <property type="evidence" value="ECO:0007669"/>
    <property type="project" value="TreeGrafter"/>
</dbReference>
<dbReference type="GO" id="GO:0000785">
    <property type="term" value="C:chromatin"/>
    <property type="evidence" value="ECO:0007669"/>
    <property type="project" value="TreeGrafter"/>
</dbReference>
<dbReference type="Pfam" id="PF02891">
    <property type="entry name" value="zf-MIZ"/>
    <property type="match status" value="1"/>
</dbReference>
<dbReference type="Gene3D" id="1.10.720.30">
    <property type="entry name" value="SAP domain"/>
    <property type="match status" value="1"/>
</dbReference>
<dbReference type="SMART" id="SM00249">
    <property type="entry name" value="PHD"/>
    <property type="match status" value="1"/>
</dbReference>
<dbReference type="AlphaFoldDB" id="A0A6J5WKT1"/>
<evidence type="ECO:0000259" key="12">
    <source>
        <dbReference type="PROSITE" id="PS50800"/>
    </source>
</evidence>
<comment type="similarity">
    <text evidence="3">Belongs to the PIAS family.</text>
</comment>
<dbReference type="EMBL" id="CAEKKB010000002">
    <property type="protein sequence ID" value="CAB4300973.1"/>
    <property type="molecule type" value="Genomic_DNA"/>
</dbReference>
<evidence type="ECO:0008006" key="16">
    <source>
        <dbReference type="Google" id="ProtNLM"/>
    </source>
</evidence>
<evidence type="ECO:0000256" key="5">
    <source>
        <dbReference type="ARBA" id="ARBA00022723"/>
    </source>
</evidence>
<evidence type="ECO:0000256" key="3">
    <source>
        <dbReference type="ARBA" id="ARBA00005383"/>
    </source>
</evidence>
<dbReference type="SUPFAM" id="SSF57903">
    <property type="entry name" value="FYVE/PHD zinc finger"/>
    <property type="match status" value="1"/>
</dbReference>
<feature type="compositionally biased region" description="Polar residues" evidence="11">
    <location>
        <begin position="730"/>
        <end position="761"/>
    </location>
</feature>
<dbReference type="OrthoDB" id="28127at2759"/>
<dbReference type="InterPro" id="IPR004181">
    <property type="entry name" value="Znf_MIZ"/>
</dbReference>
<name>A0A6J5WKT1_PRUAR</name>
<dbReference type="SUPFAM" id="SSF68906">
    <property type="entry name" value="SAP domain"/>
    <property type="match status" value="1"/>
</dbReference>
<keyword evidence="6 10" id="KW-0863">Zinc-finger</keyword>
<dbReference type="InterPro" id="IPR011011">
    <property type="entry name" value="Znf_FYVE_PHD"/>
</dbReference>
<dbReference type="PROSITE" id="PS50800">
    <property type="entry name" value="SAP"/>
    <property type="match status" value="1"/>
</dbReference>
<dbReference type="InterPro" id="IPR019786">
    <property type="entry name" value="Zinc_finger_PHD-type_CS"/>
</dbReference>
<dbReference type="PROSITE" id="PS01359">
    <property type="entry name" value="ZF_PHD_1"/>
    <property type="match status" value="1"/>
</dbReference>
<dbReference type="InterPro" id="IPR036361">
    <property type="entry name" value="SAP_dom_sf"/>
</dbReference>
<protein>
    <recommendedName>
        <fullName evidence="16">SP-RING-type domain-containing protein</fullName>
    </recommendedName>
</protein>